<name>A0A1I8ELT4_WUCBA</name>
<reference evidence="2" key="1">
    <citation type="submission" date="2016-11" db="UniProtKB">
        <authorList>
            <consortium name="WormBaseParasite"/>
        </authorList>
    </citation>
    <scope>IDENTIFICATION</scope>
    <source>
        <strain evidence="2">pt0022</strain>
    </source>
</reference>
<keyword evidence="1" id="KW-1133">Transmembrane helix</keyword>
<proteinExistence type="predicted"/>
<organism evidence="2">
    <name type="scientific">Wuchereria bancrofti</name>
    <dbReference type="NCBI Taxonomy" id="6293"/>
    <lineage>
        <taxon>Eukaryota</taxon>
        <taxon>Metazoa</taxon>
        <taxon>Ecdysozoa</taxon>
        <taxon>Nematoda</taxon>
        <taxon>Chromadorea</taxon>
        <taxon>Rhabditida</taxon>
        <taxon>Spirurina</taxon>
        <taxon>Spiruromorpha</taxon>
        <taxon>Filarioidea</taxon>
        <taxon>Onchocercidae</taxon>
        <taxon>Wuchereria</taxon>
    </lineage>
</organism>
<evidence type="ECO:0000256" key="1">
    <source>
        <dbReference type="SAM" id="Phobius"/>
    </source>
</evidence>
<keyword evidence="1" id="KW-0812">Transmembrane</keyword>
<evidence type="ECO:0000313" key="2">
    <source>
        <dbReference type="WBParaSite" id="maker-PairedContig_302-snap-gene-0.8-mRNA-1"/>
    </source>
</evidence>
<feature type="transmembrane region" description="Helical" evidence="1">
    <location>
        <begin position="30"/>
        <end position="55"/>
    </location>
</feature>
<dbReference type="WBParaSite" id="maker-PairedContig_302-snap-gene-0.8-mRNA-1">
    <property type="protein sequence ID" value="maker-PairedContig_302-snap-gene-0.8-mRNA-1"/>
    <property type="gene ID" value="maker-PairedContig_302-snap-gene-0.8"/>
</dbReference>
<sequence length="106" mass="12139">SFFFFKKTRRNREKNEKLLELIHYKLQNGIWASMIISIFCTIPLIVMGSAASAFIVNEPTNTDGQGASGTLVTDSYDIRGEQQKLVYPNTYAMYFGYPPPYLRTRS</sequence>
<dbReference type="AlphaFoldDB" id="A0A1I8ELT4"/>
<protein>
    <submittedName>
        <fullName evidence="2">Uncharacterized protein</fullName>
    </submittedName>
</protein>
<accession>A0A1I8ELT4</accession>
<keyword evidence="1" id="KW-0472">Membrane</keyword>